<reference evidence="1 2" key="1">
    <citation type="journal article" date="2012" name="J. Bacteriol.">
        <title>Genome sequence of the pathogenic Herbaspirillum seropedicae strain Os34, isolated from rice roots.</title>
        <authorList>
            <person name="Ye W."/>
            <person name="Ye S."/>
            <person name="Liu J."/>
            <person name="Chang S."/>
            <person name="Chen M."/>
            <person name="Zhu B."/>
            <person name="Guo L."/>
            <person name="An Q."/>
        </authorList>
    </citation>
    <scope>NUCLEOTIDE SEQUENCE [LARGE SCALE GENOMIC DNA]</scope>
    <source>
        <strain evidence="1 2">Os34</strain>
    </source>
</reference>
<protein>
    <submittedName>
        <fullName evidence="1">Uncharacterized protein</fullName>
    </submittedName>
</protein>
<sequence length="125" mass="13827">MTREQALNIIERASKDSFLAPEIEQLREKCCLFIGEVMQEINQSLAEKEKRIPALLRSKSDSTISLQAASREREKLAKQRRELAEAMVIGALLNSDNPGWNPLDPSTGKSSGGSLLLALLKTADF</sequence>
<dbReference type="Proteomes" id="UP000501648">
    <property type="component" value="Chromosome"/>
</dbReference>
<evidence type="ECO:0000313" key="1">
    <source>
        <dbReference type="EMBL" id="QJQ01231.1"/>
    </source>
</evidence>
<proteinExistence type="predicted"/>
<organism evidence="1 2">
    <name type="scientific">Herbaspirillum rubrisubalbicans Os34</name>
    <dbReference type="NCBI Taxonomy" id="1235827"/>
    <lineage>
        <taxon>Bacteria</taxon>
        <taxon>Pseudomonadati</taxon>
        <taxon>Pseudomonadota</taxon>
        <taxon>Betaproteobacteria</taxon>
        <taxon>Burkholderiales</taxon>
        <taxon>Oxalobacteraceae</taxon>
        <taxon>Herbaspirillum</taxon>
    </lineage>
</organism>
<evidence type="ECO:0000313" key="2">
    <source>
        <dbReference type="Proteomes" id="UP000501648"/>
    </source>
</evidence>
<accession>A0A6M3ZS84</accession>
<dbReference type="EMBL" id="CP008956">
    <property type="protein sequence ID" value="QJQ01231.1"/>
    <property type="molecule type" value="Genomic_DNA"/>
</dbReference>
<dbReference type="AlphaFoldDB" id="A0A6M3ZS84"/>
<gene>
    <name evidence="1" type="ORF">C798_13600</name>
</gene>
<dbReference type="RefSeq" id="WP_017455442.1">
    <property type="nucleotide sequence ID" value="NZ_CP008956.1"/>
</dbReference>
<name>A0A6M3ZS84_9BURK</name>